<feature type="non-terminal residue" evidence="2">
    <location>
        <position position="1"/>
    </location>
</feature>
<accession>A0AAE2ARW0</accession>
<dbReference type="EMBL" id="JXQY01000033">
    <property type="protein sequence ID" value="KIP90141.1"/>
    <property type="molecule type" value="Genomic_DNA"/>
</dbReference>
<keyword evidence="1" id="KW-1133">Transmembrane helix</keyword>
<feature type="transmembrane region" description="Helical" evidence="1">
    <location>
        <begin position="65"/>
        <end position="83"/>
    </location>
</feature>
<feature type="transmembrane region" description="Helical" evidence="1">
    <location>
        <begin position="89"/>
        <end position="111"/>
    </location>
</feature>
<evidence type="ECO:0000256" key="1">
    <source>
        <dbReference type="SAM" id="Phobius"/>
    </source>
</evidence>
<name>A0AAE2ARW0_PSEFL</name>
<feature type="transmembrane region" description="Helical" evidence="1">
    <location>
        <begin position="12"/>
        <end position="36"/>
    </location>
</feature>
<comment type="caution">
    <text evidence="2">The sequence shown here is derived from an EMBL/GenBank/DDBJ whole genome shotgun (WGS) entry which is preliminary data.</text>
</comment>
<protein>
    <submittedName>
        <fullName evidence="2">Polysaccharide biosynthesis protein</fullName>
    </submittedName>
</protein>
<gene>
    <name evidence="2" type="ORF">RU10_23625</name>
</gene>
<evidence type="ECO:0000313" key="3">
    <source>
        <dbReference type="Proteomes" id="UP000032086"/>
    </source>
</evidence>
<proteinExistence type="predicted"/>
<dbReference type="AlphaFoldDB" id="A0AAE2ARW0"/>
<evidence type="ECO:0000313" key="2">
    <source>
        <dbReference type="EMBL" id="KIP90141.1"/>
    </source>
</evidence>
<keyword evidence="1" id="KW-0812">Transmembrane</keyword>
<dbReference type="Proteomes" id="UP000032086">
    <property type="component" value="Unassembled WGS sequence"/>
</dbReference>
<reference evidence="2 3" key="1">
    <citation type="submission" date="2014-12" db="EMBL/GenBank/DDBJ databases">
        <title>16Stimator: statistical estimation of ribosomal gene copy numbers from draft genome assemblies.</title>
        <authorList>
            <person name="Perisin M.A."/>
            <person name="Vetter M."/>
            <person name="Gilbert J.A."/>
            <person name="Bergelson J."/>
        </authorList>
    </citation>
    <scope>NUCLEOTIDE SEQUENCE [LARGE SCALE GENOMIC DNA]</scope>
    <source>
        <strain evidence="2 3">MEP34</strain>
    </source>
</reference>
<keyword evidence="1" id="KW-0472">Membrane</keyword>
<organism evidence="2 3">
    <name type="scientific">Pseudomonas fluorescens</name>
    <dbReference type="NCBI Taxonomy" id="294"/>
    <lineage>
        <taxon>Bacteria</taxon>
        <taxon>Pseudomonadati</taxon>
        <taxon>Pseudomonadota</taxon>
        <taxon>Gammaproteobacteria</taxon>
        <taxon>Pseudomonadales</taxon>
        <taxon>Pseudomonadaceae</taxon>
        <taxon>Pseudomonas</taxon>
    </lineage>
</organism>
<sequence>HLTLKAEVATTLLALALVYLLGASYGGMAAALALLLRMLLITPLQVRGLHAAIGYDWRSFFQSSYRSLLASVVMVVVVMWLSRQTGLSGYAHLAGDIAIGTLTYALAYSLLHPRWPQEFKLVFTAR</sequence>